<keyword evidence="2" id="KW-1185">Reference proteome</keyword>
<dbReference type="PANTHER" id="PTHR37540">
    <property type="entry name" value="TRANSCRIPTION FACTOR (ACR-2), PUTATIVE-RELATED-RELATED"/>
    <property type="match status" value="1"/>
</dbReference>
<comment type="caution">
    <text evidence="1">The sequence shown here is derived from an EMBL/GenBank/DDBJ whole genome shotgun (WGS) entry which is preliminary data.</text>
</comment>
<accession>A0A7C8IJZ1</accession>
<dbReference type="Pfam" id="PF11951">
    <property type="entry name" value="Fungal_trans_2"/>
    <property type="match status" value="1"/>
</dbReference>
<dbReference type="PANTHER" id="PTHR37540:SF9">
    <property type="entry name" value="ZN(2)-C6 FUNGAL-TYPE DOMAIN-CONTAINING PROTEIN"/>
    <property type="match status" value="1"/>
</dbReference>
<evidence type="ECO:0000313" key="1">
    <source>
        <dbReference type="EMBL" id="KAF2874687.1"/>
    </source>
</evidence>
<evidence type="ECO:0008006" key="3">
    <source>
        <dbReference type="Google" id="ProtNLM"/>
    </source>
</evidence>
<gene>
    <name evidence="1" type="ORF">BDV95DRAFT_591487</name>
</gene>
<dbReference type="InterPro" id="IPR021858">
    <property type="entry name" value="Fun_TF"/>
</dbReference>
<dbReference type="OrthoDB" id="4158087at2759"/>
<dbReference type="AlphaFoldDB" id="A0A7C8IJZ1"/>
<proteinExistence type="predicted"/>
<name>A0A7C8IJZ1_9PLEO</name>
<reference evidence="1 2" key="1">
    <citation type="submission" date="2020-01" db="EMBL/GenBank/DDBJ databases">
        <authorList>
            <consortium name="DOE Joint Genome Institute"/>
            <person name="Haridas S."/>
            <person name="Albert R."/>
            <person name="Binder M."/>
            <person name="Bloem J."/>
            <person name="Labutti K."/>
            <person name="Salamov A."/>
            <person name="Andreopoulos B."/>
            <person name="Baker S.E."/>
            <person name="Barry K."/>
            <person name="Bills G."/>
            <person name="Bluhm B.H."/>
            <person name="Cannon C."/>
            <person name="Castanera R."/>
            <person name="Culley D.E."/>
            <person name="Daum C."/>
            <person name="Ezra D."/>
            <person name="Gonzalez J.B."/>
            <person name="Henrissat B."/>
            <person name="Kuo A."/>
            <person name="Liang C."/>
            <person name="Lipzen A."/>
            <person name="Lutzoni F."/>
            <person name="Magnuson J."/>
            <person name="Mondo S."/>
            <person name="Nolan M."/>
            <person name="Ohm R."/>
            <person name="Pangilinan J."/>
            <person name="Park H.-J.H."/>
            <person name="Ramirez L."/>
            <person name="Alfaro M."/>
            <person name="Sun H."/>
            <person name="Tritt A."/>
            <person name="Yoshinaga Y."/>
            <person name="Zwiers L.-H.L."/>
            <person name="Turgeon B.G."/>
            <person name="Goodwin S.B."/>
            <person name="Spatafora J.W."/>
            <person name="Crous P.W."/>
            <person name="Grigoriev I.V."/>
        </authorList>
    </citation>
    <scope>NUCLEOTIDE SEQUENCE [LARGE SCALE GENOMIC DNA]</scope>
    <source>
        <strain evidence="1 2">CBS 611.86</strain>
    </source>
</reference>
<organism evidence="1 2">
    <name type="scientific">Massariosphaeria phaeospora</name>
    <dbReference type="NCBI Taxonomy" id="100035"/>
    <lineage>
        <taxon>Eukaryota</taxon>
        <taxon>Fungi</taxon>
        <taxon>Dikarya</taxon>
        <taxon>Ascomycota</taxon>
        <taxon>Pezizomycotina</taxon>
        <taxon>Dothideomycetes</taxon>
        <taxon>Pleosporomycetidae</taxon>
        <taxon>Pleosporales</taxon>
        <taxon>Pleosporales incertae sedis</taxon>
        <taxon>Massariosphaeria</taxon>
    </lineage>
</organism>
<protein>
    <recommendedName>
        <fullName evidence="3">Fungal-specific transcription factor domain-containing protein</fullName>
    </recommendedName>
</protein>
<evidence type="ECO:0000313" key="2">
    <source>
        <dbReference type="Proteomes" id="UP000481861"/>
    </source>
</evidence>
<sequence>MSFQFVDNSTIDRRVRKVIRSHVMKGRNAGKTVPRASKVAHLSSQLREKQWLQVRFEKEDDTDEDEKILSIYNRVGHEYSAIAIASKLSRDTRKTIHQFFSVVGEAIYPHEYCNPFDRDKSRWLRYMSTDTAYFHVTLCLMSATSDFYLEQSSRSASALVHLSHTLRLINERLSGEGALSDMTLVLVTGLVVYSQLRGDTQTWRTHMQGLHDLIRLRGGLGNFSSDSALLQKICRAEIDFALSEGCSTQFKLHEIPFSHQSWKLICYPSHTSLSPLPSAFLELHPSLREIATDTMVLANVLRTPPKGQKIDPSIFQQALITICYHLIQLGEAIGSANESSLDSCCHLGLTAFMTTLTFQMGRRRLLRREFLAERLRILMQRSVQHLQTSDGLLLWILCLGRIALCGNADDSWLLPLIEVEVRRLGITDWESLLESLNQFPWINGLHGPTAKIVWDSVLERKTENPNVIGTSTHQQSLDGMGYSGLVSY</sequence>
<dbReference type="EMBL" id="JAADJZ010000005">
    <property type="protein sequence ID" value="KAF2874687.1"/>
    <property type="molecule type" value="Genomic_DNA"/>
</dbReference>
<dbReference type="Proteomes" id="UP000481861">
    <property type="component" value="Unassembled WGS sequence"/>
</dbReference>